<dbReference type="RefSeq" id="WP_075036398.1">
    <property type="nucleotide sequence ID" value="NZ_FOSB01000005.1"/>
</dbReference>
<dbReference type="Gene3D" id="1.20.1250.20">
    <property type="entry name" value="MFS general substrate transporter like domains"/>
    <property type="match status" value="1"/>
</dbReference>
<evidence type="ECO:0000256" key="2">
    <source>
        <dbReference type="ARBA" id="ARBA00022448"/>
    </source>
</evidence>
<dbReference type="GO" id="GO:0022857">
    <property type="term" value="F:transmembrane transporter activity"/>
    <property type="evidence" value="ECO:0007669"/>
    <property type="project" value="InterPro"/>
</dbReference>
<dbReference type="OrthoDB" id="9775268at2"/>
<feature type="transmembrane region" description="Helical" evidence="7">
    <location>
        <begin position="44"/>
        <end position="63"/>
    </location>
</feature>
<dbReference type="GO" id="GO:0005886">
    <property type="term" value="C:plasma membrane"/>
    <property type="evidence" value="ECO:0007669"/>
    <property type="project" value="UniProtKB-SubCell"/>
</dbReference>
<evidence type="ECO:0000313" key="9">
    <source>
        <dbReference type="EMBL" id="SFJ89074.1"/>
    </source>
</evidence>
<dbReference type="PROSITE" id="PS50850">
    <property type="entry name" value="MFS"/>
    <property type="match status" value="1"/>
</dbReference>
<evidence type="ECO:0000256" key="5">
    <source>
        <dbReference type="ARBA" id="ARBA00022989"/>
    </source>
</evidence>
<feature type="domain" description="Major facilitator superfamily (MFS) profile" evidence="8">
    <location>
        <begin position="6"/>
        <end position="166"/>
    </location>
</feature>
<evidence type="ECO:0000256" key="7">
    <source>
        <dbReference type="SAM" id="Phobius"/>
    </source>
</evidence>
<keyword evidence="3" id="KW-1003">Cell membrane</keyword>
<gene>
    <name evidence="9" type="ORF">SAMN04487936_10592</name>
</gene>
<dbReference type="PANTHER" id="PTHR23513">
    <property type="entry name" value="INTEGRAL MEMBRANE EFFLUX PROTEIN-RELATED"/>
    <property type="match status" value="1"/>
</dbReference>
<reference evidence="10" key="1">
    <citation type="submission" date="2016-10" db="EMBL/GenBank/DDBJ databases">
        <authorList>
            <person name="Varghese N."/>
            <person name="Submissions S."/>
        </authorList>
    </citation>
    <scope>NUCLEOTIDE SEQUENCE [LARGE SCALE GENOMIC DNA]</scope>
    <source>
        <strain evidence="10">CGMCC 1.3704</strain>
    </source>
</reference>
<keyword evidence="6 7" id="KW-0472">Membrane</keyword>
<keyword evidence="4 7" id="KW-0812">Transmembrane</keyword>
<name>A0A1I3V083_HALDA</name>
<dbReference type="SUPFAM" id="SSF103473">
    <property type="entry name" value="MFS general substrate transporter"/>
    <property type="match status" value="1"/>
</dbReference>
<dbReference type="InterPro" id="IPR036259">
    <property type="entry name" value="MFS_trans_sf"/>
</dbReference>
<evidence type="ECO:0000256" key="3">
    <source>
        <dbReference type="ARBA" id="ARBA00022475"/>
    </source>
</evidence>
<dbReference type="Pfam" id="PF07690">
    <property type="entry name" value="MFS_1"/>
    <property type="match status" value="1"/>
</dbReference>
<feature type="transmembrane region" description="Helical" evidence="7">
    <location>
        <begin position="7"/>
        <end position="32"/>
    </location>
</feature>
<dbReference type="EMBL" id="FOSB01000005">
    <property type="protein sequence ID" value="SFJ89074.1"/>
    <property type="molecule type" value="Genomic_DNA"/>
</dbReference>
<evidence type="ECO:0000256" key="6">
    <source>
        <dbReference type="ARBA" id="ARBA00023136"/>
    </source>
</evidence>
<evidence type="ECO:0000259" key="8">
    <source>
        <dbReference type="PROSITE" id="PS50850"/>
    </source>
</evidence>
<keyword evidence="5 7" id="KW-1133">Transmembrane helix</keyword>
<comment type="subcellular location">
    <subcellularLocation>
        <location evidence="1">Cell membrane</location>
        <topology evidence="1">Multi-pass membrane protein</topology>
    </subcellularLocation>
</comment>
<evidence type="ECO:0000256" key="1">
    <source>
        <dbReference type="ARBA" id="ARBA00004651"/>
    </source>
</evidence>
<evidence type="ECO:0000313" key="10">
    <source>
        <dbReference type="Proteomes" id="UP000183557"/>
    </source>
</evidence>
<feature type="transmembrane region" description="Helical" evidence="7">
    <location>
        <begin position="99"/>
        <end position="118"/>
    </location>
</feature>
<evidence type="ECO:0000256" key="4">
    <source>
        <dbReference type="ARBA" id="ARBA00022692"/>
    </source>
</evidence>
<dbReference type="Proteomes" id="UP000183557">
    <property type="component" value="Unassembled WGS sequence"/>
</dbReference>
<keyword evidence="10" id="KW-1185">Reference proteome</keyword>
<organism evidence="9 10">
    <name type="scientific">Halobacillus dabanensis</name>
    <dbReference type="NCBI Taxonomy" id="240302"/>
    <lineage>
        <taxon>Bacteria</taxon>
        <taxon>Bacillati</taxon>
        <taxon>Bacillota</taxon>
        <taxon>Bacilli</taxon>
        <taxon>Bacillales</taxon>
        <taxon>Bacillaceae</taxon>
        <taxon>Halobacillus</taxon>
    </lineage>
</organism>
<dbReference type="InterPro" id="IPR020846">
    <property type="entry name" value="MFS_dom"/>
</dbReference>
<proteinExistence type="predicted"/>
<accession>A0A1I3V083</accession>
<dbReference type="InterPro" id="IPR011701">
    <property type="entry name" value="MFS"/>
</dbReference>
<keyword evidence="2" id="KW-0813">Transport</keyword>
<dbReference type="AlphaFoldDB" id="A0A1I3V083"/>
<protein>
    <submittedName>
        <fullName evidence="9">Major Facilitator Superfamily protein</fullName>
    </submittedName>
</protein>
<sequence>MVLKKYFILFFLAYIISGFGVGMSIIGANWYLLDETGSATDVGIMLTLNVFTGFLVSPLTGIITEKFNRKNAIQGTFIARAVLIGVLTVLFILDGFSIYYVYAFAIINGIGWTIYMSASRSLMQELLPEEELSKGNSLIEISLQVGMFMAGADLDSSTNLSVLKLF</sequence>
<feature type="transmembrane region" description="Helical" evidence="7">
    <location>
        <begin position="75"/>
        <end position="93"/>
    </location>
</feature>
<dbReference type="PANTHER" id="PTHR23513:SF11">
    <property type="entry name" value="STAPHYLOFERRIN A TRANSPORTER"/>
    <property type="match status" value="1"/>
</dbReference>